<comment type="similarity">
    <text evidence="1">Belongs to the class-III pyridoxal-phosphate-dependent aminotransferase family.</text>
</comment>
<organism evidence="3">
    <name type="scientific">marine sediment metagenome</name>
    <dbReference type="NCBI Taxonomy" id="412755"/>
    <lineage>
        <taxon>unclassified sequences</taxon>
        <taxon>metagenomes</taxon>
        <taxon>ecological metagenomes</taxon>
    </lineage>
</organism>
<proteinExistence type="inferred from homology"/>
<dbReference type="GO" id="GO:0008483">
    <property type="term" value="F:transaminase activity"/>
    <property type="evidence" value="ECO:0007669"/>
    <property type="project" value="InterPro"/>
</dbReference>
<dbReference type="Pfam" id="PF00202">
    <property type="entry name" value="Aminotran_3"/>
    <property type="match status" value="1"/>
</dbReference>
<evidence type="ECO:0008006" key="4">
    <source>
        <dbReference type="Google" id="ProtNLM"/>
    </source>
</evidence>
<evidence type="ECO:0000256" key="2">
    <source>
        <dbReference type="ARBA" id="ARBA00022898"/>
    </source>
</evidence>
<keyword evidence="2" id="KW-0663">Pyridoxal phosphate</keyword>
<dbReference type="AlphaFoldDB" id="A0A0F9E2Z7"/>
<feature type="non-terminal residue" evidence="3">
    <location>
        <position position="174"/>
    </location>
</feature>
<dbReference type="PANTHER" id="PTHR43094">
    <property type="entry name" value="AMINOTRANSFERASE"/>
    <property type="match status" value="1"/>
</dbReference>
<protein>
    <recommendedName>
        <fullName evidence="4">Aspartate aminotransferase family protein</fullName>
    </recommendedName>
</protein>
<dbReference type="InterPro" id="IPR005814">
    <property type="entry name" value="Aminotrans_3"/>
</dbReference>
<dbReference type="InterPro" id="IPR015424">
    <property type="entry name" value="PyrdxlP-dep_Trfase"/>
</dbReference>
<dbReference type="EMBL" id="LAZR01038863">
    <property type="protein sequence ID" value="KKL18458.1"/>
    <property type="molecule type" value="Genomic_DNA"/>
</dbReference>
<dbReference type="InterPro" id="IPR015422">
    <property type="entry name" value="PyrdxlP-dep_Trfase_small"/>
</dbReference>
<evidence type="ECO:0000313" key="3">
    <source>
        <dbReference type="EMBL" id="KKL18458.1"/>
    </source>
</evidence>
<evidence type="ECO:0000256" key="1">
    <source>
        <dbReference type="ARBA" id="ARBA00008954"/>
    </source>
</evidence>
<dbReference type="Gene3D" id="3.40.640.10">
    <property type="entry name" value="Type I PLP-dependent aspartate aminotransferase-like (Major domain)"/>
    <property type="match status" value="1"/>
</dbReference>
<dbReference type="GO" id="GO:0030170">
    <property type="term" value="F:pyridoxal phosphate binding"/>
    <property type="evidence" value="ECO:0007669"/>
    <property type="project" value="InterPro"/>
</dbReference>
<comment type="caution">
    <text evidence="3">The sequence shown here is derived from an EMBL/GenBank/DDBJ whole genome shotgun (WGS) entry which is preliminary data.</text>
</comment>
<sequence length="174" mass="19087">MDQVLEKIYAIKKYELDDYAKHLMIGGGTRGGPVLKRGKGCWVEDIDGKKYIDCTSQSWALYLGYANDEINNIVHEHSQNLTHVHQGFDTLPRFAFAKKLAQIAPASFNRVSFTVGGGPAVESAMKLAVKNREGAGEFICLYDSYHGATLGTMGASWISTMGSGKFIGGSRFNR</sequence>
<dbReference type="InterPro" id="IPR015421">
    <property type="entry name" value="PyrdxlP-dep_Trfase_major"/>
</dbReference>
<dbReference type="SUPFAM" id="SSF53383">
    <property type="entry name" value="PLP-dependent transferases"/>
    <property type="match status" value="1"/>
</dbReference>
<gene>
    <name evidence="3" type="ORF">LCGC14_2475340</name>
</gene>
<dbReference type="Gene3D" id="3.90.1150.10">
    <property type="entry name" value="Aspartate Aminotransferase, domain 1"/>
    <property type="match status" value="1"/>
</dbReference>
<accession>A0A0F9E2Z7</accession>
<name>A0A0F9E2Z7_9ZZZZ</name>
<dbReference type="PANTHER" id="PTHR43094:SF1">
    <property type="entry name" value="AMINOTRANSFERASE CLASS-III"/>
    <property type="match status" value="1"/>
</dbReference>
<reference evidence="3" key="1">
    <citation type="journal article" date="2015" name="Nature">
        <title>Complex archaea that bridge the gap between prokaryotes and eukaryotes.</title>
        <authorList>
            <person name="Spang A."/>
            <person name="Saw J.H."/>
            <person name="Jorgensen S.L."/>
            <person name="Zaremba-Niedzwiedzka K."/>
            <person name="Martijn J."/>
            <person name="Lind A.E."/>
            <person name="van Eijk R."/>
            <person name="Schleper C."/>
            <person name="Guy L."/>
            <person name="Ettema T.J."/>
        </authorList>
    </citation>
    <scope>NUCLEOTIDE SEQUENCE</scope>
</reference>